<reference evidence="1 2" key="1">
    <citation type="submission" date="2024-02" db="EMBL/GenBank/DDBJ databases">
        <title>Distribution and functional of Brevundimonas-related endobacteria within Verticillium dahliae.</title>
        <authorList>
            <person name="Zeng H."/>
        </authorList>
    </citation>
    <scope>NUCLEOTIDE SEQUENCE [LARGE SCALE GENOMIC DNA]</scope>
    <source>
        <strain evidence="1 2">TRM 44200</strain>
    </source>
</reference>
<gene>
    <name evidence="1" type="ORF">V8J38_12285</name>
</gene>
<dbReference type="Pfam" id="PF13181">
    <property type="entry name" value="TPR_8"/>
    <property type="match status" value="1"/>
</dbReference>
<dbReference type="InterPro" id="IPR019734">
    <property type="entry name" value="TPR_rpt"/>
</dbReference>
<dbReference type="PANTHER" id="PTHR44809:SF1">
    <property type="entry name" value="PROTEIN O-MANNOSYL-TRANSFERASE TMTC1"/>
    <property type="match status" value="1"/>
</dbReference>
<dbReference type="InterPro" id="IPR012668">
    <property type="entry name" value="CHP02466"/>
</dbReference>
<dbReference type="Proteomes" id="UP001363460">
    <property type="component" value="Chromosome"/>
</dbReference>
<name>A0ABZ2I8Y7_9CAUL</name>
<protein>
    <submittedName>
        <fullName evidence="1">2OG-Fe(II) oxygenase</fullName>
    </submittedName>
</protein>
<dbReference type="Gene3D" id="2.60.120.620">
    <property type="entry name" value="q2cbj1_9rhob like domain"/>
    <property type="match status" value="1"/>
</dbReference>
<proteinExistence type="predicted"/>
<dbReference type="InterPro" id="IPR052943">
    <property type="entry name" value="TMTC_O-mannosyl-trnsfr"/>
</dbReference>
<accession>A0ABZ2I8Y7</accession>
<evidence type="ECO:0000313" key="2">
    <source>
        <dbReference type="Proteomes" id="UP001363460"/>
    </source>
</evidence>
<organism evidence="1 2">
    <name type="scientific">Brevundimonas olei</name>
    <dbReference type="NCBI Taxonomy" id="657642"/>
    <lineage>
        <taxon>Bacteria</taxon>
        <taxon>Pseudomonadati</taxon>
        <taxon>Pseudomonadota</taxon>
        <taxon>Alphaproteobacteria</taxon>
        <taxon>Caulobacterales</taxon>
        <taxon>Caulobacteraceae</taxon>
        <taxon>Brevundimonas</taxon>
    </lineage>
</organism>
<dbReference type="RefSeq" id="WP_338576061.1">
    <property type="nucleotide sequence ID" value="NZ_CP146369.1"/>
</dbReference>
<keyword evidence="2" id="KW-1185">Reference proteome</keyword>
<dbReference type="EMBL" id="CP146369">
    <property type="protein sequence ID" value="WWT54028.1"/>
    <property type="molecule type" value="Genomic_DNA"/>
</dbReference>
<dbReference type="InterPro" id="IPR011990">
    <property type="entry name" value="TPR-like_helical_dom_sf"/>
</dbReference>
<dbReference type="Gene3D" id="1.25.40.10">
    <property type="entry name" value="Tetratricopeptide repeat domain"/>
    <property type="match status" value="2"/>
</dbReference>
<sequence>MNSTAPDQELDRLLSAGRAQDALALATREIEAGRGVFAVHSYRAQALQALGRPKEALPDARQAAAMAPKSVSAHHNLAALLGDLGMADEAETAARQAFVAGGDAPETWLVLARALQGQNRLDEAEQAYRGAISRRRDYPDAVRDLAYLAWMRTGDVEVAAAPLLDALTRQGQSEPLRMALAQLLQYADRHAEAYRVLASIPLSPRGHFAAAQIALSDDPALALRHIGAARAQGVDAAPLRSVSAEALLALGRPQDAMQDIGRLRQEGPENQYAIALEAVALRLMGDDAYRRLYDYDRLVCPQWIDCPEGWSDLDSYLRDLAGALRRNHALKTHPIGQSLRGGSQTSAPLILNQDPVIRAFFQAIDRPIRRYIDGLEGDGPAAARRSGGYDIAGCWSVRLRPEGYHADHVHPQGWISSACYIEVPDIARADDRQGWLRFGQPPFVASSGLTAEHFVQPEPGKVVLFPSYMWHGTVPFGGEQERLTVAFDIVPV</sequence>
<evidence type="ECO:0000313" key="1">
    <source>
        <dbReference type="EMBL" id="WWT54028.1"/>
    </source>
</evidence>
<dbReference type="SUPFAM" id="SSF48452">
    <property type="entry name" value="TPR-like"/>
    <property type="match status" value="1"/>
</dbReference>
<dbReference type="SMART" id="SM00028">
    <property type="entry name" value="TPR"/>
    <property type="match status" value="4"/>
</dbReference>
<dbReference type="PANTHER" id="PTHR44809">
    <property type="match status" value="1"/>
</dbReference>
<dbReference type="Pfam" id="PF13759">
    <property type="entry name" value="2OG-FeII_Oxy_5"/>
    <property type="match status" value="1"/>
</dbReference>